<organism evidence="2 3">
    <name type="scientific">Ganoderma sinense ZZ0214-1</name>
    <dbReference type="NCBI Taxonomy" id="1077348"/>
    <lineage>
        <taxon>Eukaryota</taxon>
        <taxon>Fungi</taxon>
        <taxon>Dikarya</taxon>
        <taxon>Basidiomycota</taxon>
        <taxon>Agaricomycotina</taxon>
        <taxon>Agaricomycetes</taxon>
        <taxon>Polyporales</taxon>
        <taxon>Polyporaceae</taxon>
        <taxon>Ganoderma</taxon>
    </lineage>
</organism>
<evidence type="ECO:0000313" key="2">
    <source>
        <dbReference type="EMBL" id="PIL34941.1"/>
    </source>
</evidence>
<dbReference type="EMBL" id="AYKW01000004">
    <property type="protein sequence ID" value="PIL34941.1"/>
    <property type="molecule type" value="Genomic_DNA"/>
</dbReference>
<dbReference type="Gene3D" id="1.20.1280.50">
    <property type="match status" value="1"/>
</dbReference>
<sequence>MTSFQIQDLTADVLVPIFSLLHGQDIARCMLVCRRFSALVRSDLYLQYKIELAQNGMVDGDLSILPISERQKRLREYSSRFRDGAFDHEDLSAHPHYSHQVCDGLPGWNMRVVAHHSLSTLYSENGRYDVTLSLFTPGSSQAGVQSSRCLLPIGTAGGEGLVIAQWAIDGAQDLLVMAETADMDVPEELRRRPDEVHLRFYSIEESKTGVGATPHPAAKLPSLQFVAPAPPDIDDDVPQTVKIVELHIAGPYVIWEVAVRINVGTLLVNIVPLDYPYLLVIPKAREAHPESLAIYDFSPAHDSIKPDRRVCTLQLPGETLEPEESIRSHLIYTGDRPQTREGHFLPDLSHSVVVLTFYIARPLDDRDAERETHLLIPRATLLAQIRAARESQRTDDGTAATVPSVPWAEWGPQGCLRLCGQRRAPWTLTRGLVSIPFGSRFPLVVFDDPDSECKIASVYVFDVNPFAARWRRQVRAGREDDSDDAKSESGSAAIVDRGDIKEVLPGIVDADCSRIPWVAYRFRLPYDSEEWPYGPVVDSVVMTMTGFMIQFGWVWDFEKTSQTWTV</sequence>
<keyword evidence="3" id="KW-1185">Reference proteome</keyword>
<accession>A0A2G8SMF6</accession>
<dbReference type="STRING" id="1077348.A0A2G8SMF6"/>
<dbReference type="Pfam" id="PF12937">
    <property type="entry name" value="F-box-like"/>
    <property type="match status" value="1"/>
</dbReference>
<name>A0A2G8SMF6_9APHY</name>
<feature type="domain" description="F-box" evidence="1">
    <location>
        <begin position="3"/>
        <end position="49"/>
    </location>
</feature>
<protein>
    <recommendedName>
        <fullName evidence="1">F-box domain-containing protein</fullName>
    </recommendedName>
</protein>
<reference evidence="2 3" key="1">
    <citation type="journal article" date="2015" name="Sci. Rep.">
        <title>Chromosome-level genome map provides insights into diverse defense mechanisms in the medicinal fungus Ganoderma sinense.</title>
        <authorList>
            <person name="Zhu Y."/>
            <person name="Xu J."/>
            <person name="Sun C."/>
            <person name="Zhou S."/>
            <person name="Xu H."/>
            <person name="Nelson D.R."/>
            <person name="Qian J."/>
            <person name="Song J."/>
            <person name="Luo H."/>
            <person name="Xiang L."/>
            <person name="Li Y."/>
            <person name="Xu Z."/>
            <person name="Ji A."/>
            <person name="Wang L."/>
            <person name="Lu S."/>
            <person name="Hayward A."/>
            <person name="Sun W."/>
            <person name="Li X."/>
            <person name="Schwartz D.C."/>
            <person name="Wang Y."/>
            <person name="Chen S."/>
        </authorList>
    </citation>
    <scope>NUCLEOTIDE SEQUENCE [LARGE SCALE GENOMIC DNA]</scope>
    <source>
        <strain evidence="2 3">ZZ0214-1</strain>
    </source>
</reference>
<dbReference type="PROSITE" id="PS50181">
    <property type="entry name" value="FBOX"/>
    <property type="match status" value="1"/>
</dbReference>
<dbReference type="OrthoDB" id="2757285at2759"/>
<evidence type="ECO:0000313" key="3">
    <source>
        <dbReference type="Proteomes" id="UP000230002"/>
    </source>
</evidence>
<dbReference type="AlphaFoldDB" id="A0A2G8SMF6"/>
<dbReference type="SUPFAM" id="SSF81383">
    <property type="entry name" value="F-box domain"/>
    <property type="match status" value="1"/>
</dbReference>
<evidence type="ECO:0000259" key="1">
    <source>
        <dbReference type="PROSITE" id="PS50181"/>
    </source>
</evidence>
<comment type="caution">
    <text evidence="2">The sequence shown here is derived from an EMBL/GenBank/DDBJ whole genome shotgun (WGS) entry which is preliminary data.</text>
</comment>
<gene>
    <name evidence="2" type="ORF">GSI_02728</name>
</gene>
<dbReference type="InterPro" id="IPR001810">
    <property type="entry name" value="F-box_dom"/>
</dbReference>
<dbReference type="InterPro" id="IPR036047">
    <property type="entry name" value="F-box-like_dom_sf"/>
</dbReference>
<proteinExistence type="predicted"/>
<dbReference type="Proteomes" id="UP000230002">
    <property type="component" value="Unassembled WGS sequence"/>
</dbReference>